<dbReference type="PANTHER" id="PTHR30273">
    <property type="entry name" value="PERIPLASMIC SIGNAL SENSOR AND SIGMA FACTOR ACTIVATOR FECR-RELATED"/>
    <property type="match status" value="1"/>
</dbReference>
<keyword evidence="1" id="KW-0812">Transmembrane</keyword>
<evidence type="ECO:0000259" key="3">
    <source>
        <dbReference type="Pfam" id="PF16344"/>
    </source>
</evidence>
<comment type="caution">
    <text evidence="4">The sequence shown here is derived from an EMBL/GenBank/DDBJ whole genome shotgun (WGS) entry which is preliminary data.</text>
</comment>
<dbReference type="Proteomes" id="UP000636010">
    <property type="component" value="Unassembled WGS sequence"/>
</dbReference>
<dbReference type="PIRSF" id="PIRSF018266">
    <property type="entry name" value="FecR"/>
    <property type="match status" value="1"/>
</dbReference>
<name>A0ABQ1MYX8_9BACT</name>
<reference evidence="5" key="1">
    <citation type="journal article" date="2019" name="Int. J. Syst. Evol. Microbiol.">
        <title>The Global Catalogue of Microorganisms (GCM) 10K type strain sequencing project: providing services to taxonomists for standard genome sequencing and annotation.</title>
        <authorList>
            <consortium name="The Broad Institute Genomics Platform"/>
            <consortium name="The Broad Institute Genome Sequencing Center for Infectious Disease"/>
            <person name="Wu L."/>
            <person name="Ma J."/>
        </authorList>
    </citation>
    <scope>NUCLEOTIDE SEQUENCE [LARGE SCALE GENOMIC DNA]</scope>
    <source>
        <strain evidence="5">CGMCC 1.10832</strain>
    </source>
</reference>
<feature type="domain" description="FecR protein" evidence="2">
    <location>
        <begin position="131"/>
        <end position="213"/>
    </location>
</feature>
<evidence type="ECO:0000259" key="2">
    <source>
        <dbReference type="Pfam" id="PF04773"/>
    </source>
</evidence>
<keyword evidence="1" id="KW-1133">Transmembrane helix</keyword>
<dbReference type="InterPro" id="IPR012373">
    <property type="entry name" value="Ferrdict_sens_TM"/>
</dbReference>
<dbReference type="EMBL" id="BMEC01000014">
    <property type="protein sequence ID" value="GGC49360.1"/>
    <property type="molecule type" value="Genomic_DNA"/>
</dbReference>
<keyword evidence="5" id="KW-1185">Reference proteome</keyword>
<dbReference type="InterPro" id="IPR032508">
    <property type="entry name" value="FecR_C"/>
</dbReference>
<sequence length="328" mass="37765">MNQKEVNEAWEAYLHQAATESDKLKLLKALESNKFNATFTNLFEAKWIKADKEEPEYDIRDGEILRKIKEEIKRGNELEKQNLFKRYFKHIAIAASVSLLLLTGISIYQNTNKQIFETFKVASGNDPVRKELPDGTIVWLNSSSNLQYQTDFVENRNIILNGEGYFEVAKNKNSPFRISFNGSDLLVTGTQFNLKSYSSDKHSTVHVKEGSVQVTSSGEVSNLKRNDELVINRSSGKFILQKDEFNHANSWIQNKLVFENTPLEEVLATLERSYNLKIALEKTDNQKNKILTATYSRHTELTEILDGLKYLENINYRFITQDSVLVNY</sequence>
<gene>
    <name evidence="4" type="ORF">GCM10011506_38720</name>
</gene>
<feature type="domain" description="Protein FecR C-terminal" evidence="3">
    <location>
        <begin position="255"/>
        <end position="325"/>
    </location>
</feature>
<protein>
    <submittedName>
        <fullName evidence="4">Iron dicitrate transporter FecR</fullName>
    </submittedName>
</protein>
<dbReference type="Pfam" id="PF16344">
    <property type="entry name" value="FecR_C"/>
    <property type="match status" value="1"/>
</dbReference>
<dbReference type="InterPro" id="IPR006860">
    <property type="entry name" value="FecR"/>
</dbReference>
<keyword evidence="1" id="KW-0472">Membrane</keyword>
<feature type="transmembrane region" description="Helical" evidence="1">
    <location>
        <begin position="87"/>
        <end position="108"/>
    </location>
</feature>
<organism evidence="4 5">
    <name type="scientific">Marivirga lumbricoides</name>
    <dbReference type="NCBI Taxonomy" id="1046115"/>
    <lineage>
        <taxon>Bacteria</taxon>
        <taxon>Pseudomonadati</taxon>
        <taxon>Bacteroidota</taxon>
        <taxon>Cytophagia</taxon>
        <taxon>Cytophagales</taxon>
        <taxon>Marivirgaceae</taxon>
        <taxon>Marivirga</taxon>
    </lineage>
</organism>
<dbReference type="RefSeq" id="WP_188466747.1">
    <property type="nucleotide sequence ID" value="NZ_BAABHU010000014.1"/>
</dbReference>
<dbReference type="Pfam" id="PF04773">
    <property type="entry name" value="FecR"/>
    <property type="match status" value="1"/>
</dbReference>
<accession>A0ABQ1MYX8</accession>
<dbReference type="Gene3D" id="2.60.120.1440">
    <property type="match status" value="1"/>
</dbReference>
<evidence type="ECO:0000313" key="4">
    <source>
        <dbReference type="EMBL" id="GGC49360.1"/>
    </source>
</evidence>
<evidence type="ECO:0000256" key="1">
    <source>
        <dbReference type="SAM" id="Phobius"/>
    </source>
</evidence>
<evidence type="ECO:0000313" key="5">
    <source>
        <dbReference type="Proteomes" id="UP000636010"/>
    </source>
</evidence>
<proteinExistence type="predicted"/>
<dbReference type="PANTHER" id="PTHR30273:SF2">
    <property type="entry name" value="PROTEIN FECR"/>
    <property type="match status" value="1"/>
</dbReference>
<dbReference type="Gene3D" id="3.55.50.30">
    <property type="match status" value="1"/>
</dbReference>